<comment type="pathway">
    <text evidence="2">Carbohydrate biosynthesis; dTDP-L-rhamnose biosynthesis.</text>
</comment>
<dbReference type="Gene3D" id="3.40.50.720">
    <property type="entry name" value="NAD(P)-binding Rossmann-like Domain"/>
    <property type="match status" value="1"/>
</dbReference>
<sequence>MILITGGNGQLGTELRHLLDERDVKYFAADVNELDITDKTAVDAFFDKNKPELVYHCAAYTAVDKAEDEGKALNEKINVEGTRNVANAAARVGATLVYISTDYVFNGDLPVGQEWEVDAPADPQSEYGRTKRLGELAVEESGVKFYTIRTAWVFGNYGHNFVFTMQNLAKTHDTLTVVNDQHGRPTWTRTLAEFMVYLVDNDVNFGYYHLTNDAATDEDVTWFDFATEILKDTDTKVTPVDSSAFSAKAKRPFNSTMSLEKTKATGFKIPSWQDALAQMVAKGDLRPDKAGVKGDINKK</sequence>
<accession>A0AA46YUM4</accession>
<reference evidence="4" key="1">
    <citation type="submission" date="2022-10" db="EMBL/GenBank/DDBJ databases">
        <title>Genome assembly of Lactococcus garvieae isolates from cricket gut.</title>
        <authorList>
            <person name="Luecke A.R."/>
            <person name="Brown A.M.V."/>
            <person name="Wakeman C.A."/>
        </authorList>
    </citation>
    <scope>NUCLEOTIDE SEQUENCE</scope>
    <source>
        <strain evidence="4">Alexii-11_2</strain>
    </source>
</reference>
<dbReference type="GO" id="GO:0005829">
    <property type="term" value="C:cytosol"/>
    <property type="evidence" value="ECO:0007669"/>
    <property type="project" value="TreeGrafter"/>
</dbReference>
<organism evidence="4 5">
    <name type="scientific">Lactococcus garvieae</name>
    <dbReference type="NCBI Taxonomy" id="1363"/>
    <lineage>
        <taxon>Bacteria</taxon>
        <taxon>Bacillati</taxon>
        <taxon>Bacillota</taxon>
        <taxon>Bacilli</taxon>
        <taxon>Lactobacillales</taxon>
        <taxon>Streptococcaceae</taxon>
        <taxon>Lactococcus</taxon>
    </lineage>
</organism>
<gene>
    <name evidence="4" type="primary">rfbD</name>
    <name evidence="4" type="ORF">OF801_00735</name>
</gene>
<dbReference type="EC" id="1.1.1.133" evidence="2"/>
<feature type="domain" description="RmlD-like substrate binding" evidence="3">
    <location>
        <begin position="2"/>
        <end position="282"/>
    </location>
</feature>
<dbReference type="RefSeq" id="WP_264308297.1">
    <property type="nucleotide sequence ID" value="NZ_CP109635.1"/>
</dbReference>
<dbReference type="FunFam" id="3.40.50.720:FF:000159">
    <property type="entry name" value="dTDP-4-dehydrorhamnose reductase"/>
    <property type="match status" value="1"/>
</dbReference>
<dbReference type="GO" id="GO:0019305">
    <property type="term" value="P:dTDP-rhamnose biosynthetic process"/>
    <property type="evidence" value="ECO:0007669"/>
    <property type="project" value="TreeGrafter"/>
</dbReference>
<dbReference type="AlphaFoldDB" id="A0AA46YUM4"/>
<comment type="similarity">
    <text evidence="1 2">Belongs to the dTDP-4-dehydrorhamnose reductase family.</text>
</comment>
<dbReference type="SUPFAM" id="SSF51735">
    <property type="entry name" value="NAD(P)-binding Rossmann-fold domains"/>
    <property type="match status" value="1"/>
</dbReference>
<dbReference type="Gene3D" id="3.90.25.10">
    <property type="entry name" value="UDP-galactose 4-epimerase, domain 1"/>
    <property type="match status" value="1"/>
</dbReference>
<dbReference type="PANTHER" id="PTHR10491:SF4">
    <property type="entry name" value="METHIONINE ADENOSYLTRANSFERASE 2 SUBUNIT BETA"/>
    <property type="match status" value="1"/>
</dbReference>
<dbReference type="InterPro" id="IPR029903">
    <property type="entry name" value="RmlD-like-bd"/>
</dbReference>
<dbReference type="GO" id="GO:0008831">
    <property type="term" value="F:dTDP-4-dehydrorhamnose reductase activity"/>
    <property type="evidence" value="ECO:0007669"/>
    <property type="project" value="UniProtKB-EC"/>
</dbReference>
<evidence type="ECO:0000256" key="1">
    <source>
        <dbReference type="ARBA" id="ARBA00010944"/>
    </source>
</evidence>
<dbReference type="EMBL" id="CP109635">
    <property type="protein sequence ID" value="UYT10498.1"/>
    <property type="molecule type" value="Genomic_DNA"/>
</dbReference>
<keyword evidence="2 4" id="KW-0560">Oxidoreductase</keyword>
<proteinExistence type="inferred from homology"/>
<dbReference type="InterPro" id="IPR005913">
    <property type="entry name" value="dTDP_dehydrorham_reduct"/>
</dbReference>
<evidence type="ECO:0000313" key="5">
    <source>
        <dbReference type="Proteomes" id="UP001164042"/>
    </source>
</evidence>
<dbReference type="Proteomes" id="UP001164042">
    <property type="component" value="Chromosome"/>
</dbReference>
<comment type="function">
    <text evidence="2">Catalyzes the reduction of dTDP-6-deoxy-L-lyxo-4-hexulose to yield dTDP-L-rhamnose.</text>
</comment>
<dbReference type="PANTHER" id="PTHR10491">
    <property type="entry name" value="DTDP-4-DEHYDRORHAMNOSE REDUCTASE"/>
    <property type="match status" value="1"/>
</dbReference>
<dbReference type="CDD" id="cd05254">
    <property type="entry name" value="dTDP_HR_like_SDR_e"/>
    <property type="match status" value="1"/>
</dbReference>
<evidence type="ECO:0000256" key="2">
    <source>
        <dbReference type="RuleBase" id="RU364082"/>
    </source>
</evidence>
<dbReference type="InterPro" id="IPR036291">
    <property type="entry name" value="NAD(P)-bd_dom_sf"/>
</dbReference>
<dbReference type="NCBIfam" id="TIGR01214">
    <property type="entry name" value="rmlD"/>
    <property type="match status" value="1"/>
</dbReference>
<protein>
    <recommendedName>
        <fullName evidence="2">dTDP-4-dehydrorhamnose reductase</fullName>
        <ecNumber evidence="2">1.1.1.133</ecNumber>
    </recommendedName>
</protein>
<name>A0AA46YUM4_9LACT</name>
<keyword evidence="2" id="KW-0521">NADP</keyword>
<evidence type="ECO:0000313" key="4">
    <source>
        <dbReference type="EMBL" id="UYT10498.1"/>
    </source>
</evidence>
<dbReference type="Pfam" id="PF04321">
    <property type="entry name" value="RmlD_sub_bind"/>
    <property type="match status" value="1"/>
</dbReference>
<evidence type="ECO:0000259" key="3">
    <source>
        <dbReference type="Pfam" id="PF04321"/>
    </source>
</evidence>